<dbReference type="CDD" id="cd16377">
    <property type="entry name" value="23S_rRNA_IVP_like"/>
    <property type="match status" value="1"/>
</dbReference>
<proteinExistence type="predicted"/>
<organism evidence="1 2">
    <name type="scientific">Arenimonas composti TR7-09 = DSM 18010</name>
    <dbReference type="NCBI Taxonomy" id="1121013"/>
    <lineage>
        <taxon>Bacteria</taxon>
        <taxon>Pseudomonadati</taxon>
        <taxon>Pseudomonadota</taxon>
        <taxon>Gammaproteobacteria</taxon>
        <taxon>Lysobacterales</taxon>
        <taxon>Lysobacteraceae</taxon>
        <taxon>Arenimonas</taxon>
    </lineage>
</organism>
<reference evidence="1 2" key="1">
    <citation type="submission" date="2013-09" db="EMBL/GenBank/DDBJ databases">
        <title>Genome sequencing of Arenimonas composti.</title>
        <authorList>
            <person name="Chen F."/>
            <person name="Wang G."/>
        </authorList>
    </citation>
    <scope>NUCLEOTIDE SEQUENCE [LARGE SCALE GENOMIC DNA]</scope>
    <source>
        <strain evidence="1 2">TR7-09</strain>
    </source>
</reference>
<evidence type="ECO:0000313" key="2">
    <source>
        <dbReference type="Proteomes" id="UP000029391"/>
    </source>
</evidence>
<dbReference type="RefSeq" id="WP_026816431.1">
    <property type="nucleotide sequence ID" value="NZ_AUFF01000002.1"/>
</dbReference>
<dbReference type="Proteomes" id="UP000029391">
    <property type="component" value="Unassembled WGS sequence"/>
</dbReference>
<dbReference type="InterPro" id="IPR012657">
    <property type="entry name" value="23S_rRNA-intervening_sequence"/>
</dbReference>
<name>A0A091BIQ4_9GAMM</name>
<dbReference type="OrthoDB" id="160990at2"/>
<comment type="caution">
    <text evidence="1">The sequence shown here is derived from an EMBL/GenBank/DDBJ whole genome shotgun (WGS) entry which is preliminary data.</text>
</comment>
<dbReference type="PANTHER" id="PTHR38471:SF2">
    <property type="entry name" value="FOUR HELIX BUNDLE PROTEIN"/>
    <property type="match status" value="1"/>
</dbReference>
<dbReference type="STRING" id="1121013.GCA_000426365_01023"/>
<dbReference type="EMBL" id="AWXU01000007">
    <property type="protein sequence ID" value="KFN51392.1"/>
    <property type="molecule type" value="Genomic_DNA"/>
</dbReference>
<accession>A0A091BIQ4</accession>
<sequence length="116" mass="13104">MHYRQAPVWQNAMLLAEAACRLAATLPSQERYTVRPQIIRAAVSVASNIAEGWARESVREKSHFLAVAQGSLAELTTQLILCRRLGWGDPESFERIAALESDTGRMLTALRRHFRR</sequence>
<gene>
    <name evidence="1" type="ORF">P873_03745</name>
</gene>
<dbReference type="InterPro" id="IPR036583">
    <property type="entry name" value="23S_rRNA_IVS_sf"/>
</dbReference>
<dbReference type="eggNOG" id="COG0399">
    <property type="taxonomic scope" value="Bacteria"/>
</dbReference>
<dbReference type="PANTHER" id="PTHR38471">
    <property type="entry name" value="FOUR HELIX BUNDLE PROTEIN"/>
    <property type="match status" value="1"/>
</dbReference>
<dbReference type="Gene3D" id="1.20.1440.60">
    <property type="entry name" value="23S rRNA-intervening sequence"/>
    <property type="match status" value="1"/>
</dbReference>
<dbReference type="AlphaFoldDB" id="A0A091BIQ4"/>
<dbReference type="Pfam" id="PF05635">
    <property type="entry name" value="23S_rRNA_IVP"/>
    <property type="match status" value="1"/>
</dbReference>
<dbReference type="SUPFAM" id="SSF158446">
    <property type="entry name" value="IVS-encoded protein-like"/>
    <property type="match status" value="1"/>
</dbReference>
<keyword evidence="2" id="KW-1185">Reference proteome</keyword>
<dbReference type="NCBIfam" id="TIGR02436">
    <property type="entry name" value="four helix bundle protein"/>
    <property type="match status" value="1"/>
</dbReference>
<evidence type="ECO:0000313" key="1">
    <source>
        <dbReference type="EMBL" id="KFN51392.1"/>
    </source>
</evidence>
<protein>
    <recommendedName>
        <fullName evidence="3">Four helix bundle protein</fullName>
    </recommendedName>
</protein>
<evidence type="ECO:0008006" key="3">
    <source>
        <dbReference type="Google" id="ProtNLM"/>
    </source>
</evidence>